<evidence type="ECO:0000313" key="3">
    <source>
        <dbReference type="Proteomes" id="UP000444316"/>
    </source>
</evidence>
<evidence type="ECO:0000313" key="2">
    <source>
        <dbReference type="EMBL" id="MYN47218.1"/>
    </source>
</evidence>
<proteinExistence type="predicted"/>
<dbReference type="EMBL" id="WWCL01000004">
    <property type="protein sequence ID" value="MYN47218.1"/>
    <property type="molecule type" value="Genomic_DNA"/>
</dbReference>
<dbReference type="Proteomes" id="UP000444316">
    <property type="component" value="Unassembled WGS sequence"/>
</dbReference>
<gene>
    <name evidence="2" type="ORF">GTP23_19425</name>
</gene>
<name>A0A845I6Q4_9BURK</name>
<feature type="compositionally biased region" description="Low complexity" evidence="1">
    <location>
        <begin position="197"/>
        <end position="220"/>
    </location>
</feature>
<accession>A0A845I6Q4</accession>
<organism evidence="2 3">
    <name type="scientific">Duganella fentianensis</name>
    <dbReference type="NCBI Taxonomy" id="2692177"/>
    <lineage>
        <taxon>Bacteria</taxon>
        <taxon>Pseudomonadati</taxon>
        <taxon>Pseudomonadota</taxon>
        <taxon>Betaproteobacteria</taxon>
        <taxon>Burkholderiales</taxon>
        <taxon>Oxalobacteraceae</taxon>
        <taxon>Telluria group</taxon>
        <taxon>Duganella</taxon>
    </lineage>
</organism>
<dbReference type="AlphaFoldDB" id="A0A845I6Q4"/>
<keyword evidence="3" id="KW-1185">Reference proteome</keyword>
<reference evidence="2" key="1">
    <citation type="submission" date="2019-12" db="EMBL/GenBank/DDBJ databases">
        <title>Novel species isolated from a subtropical stream in China.</title>
        <authorList>
            <person name="Lu H."/>
        </authorList>
    </citation>
    <scope>NUCLEOTIDE SEQUENCE [LARGE SCALE GENOMIC DNA]</scope>
    <source>
        <strain evidence="2">FT93W</strain>
    </source>
</reference>
<protein>
    <submittedName>
        <fullName evidence="2">Uncharacterized protein</fullName>
    </submittedName>
</protein>
<feature type="region of interest" description="Disordered" evidence="1">
    <location>
        <begin position="194"/>
        <end position="225"/>
    </location>
</feature>
<dbReference type="RefSeq" id="WP_161036612.1">
    <property type="nucleotide sequence ID" value="NZ_WWCL01000004.1"/>
</dbReference>
<sequence length="257" mass="28594">MHTPLNAEITRLYRLDGDSDSQPLELVSAAGLTRAMVLEFRRKPEQAVPRHWDNLCRMANYLQEQLELPAPAVSISGKNSYQLWLSLSHAVPVEQAETFLLQLCASYFPDVLADELDWLPQHDSQHTQTSVECPPRVQSNGQWSAFIHPGMGAAFEEEAGLEVEPPAAGQAAFLERLHSISASQWTHACSLLQSQQTEATPPTTTANTAKAETTRPAAAAQPRNDGLLLKDATLDDIIQHLHERNIEPTFRHLLPRR</sequence>
<evidence type="ECO:0000256" key="1">
    <source>
        <dbReference type="SAM" id="MobiDB-lite"/>
    </source>
</evidence>
<comment type="caution">
    <text evidence="2">The sequence shown here is derived from an EMBL/GenBank/DDBJ whole genome shotgun (WGS) entry which is preliminary data.</text>
</comment>